<gene>
    <name evidence="2" type="ORF">BDZ85DRAFT_32800</name>
</gene>
<dbReference type="AlphaFoldDB" id="A0A6A6G380"/>
<accession>A0A6A6G380</accession>
<feature type="compositionally biased region" description="Polar residues" evidence="1">
    <location>
        <begin position="139"/>
        <end position="155"/>
    </location>
</feature>
<protein>
    <submittedName>
        <fullName evidence="2">Uncharacterized protein</fullName>
    </submittedName>
</protein>
<evidence type="ECO:0000313" key="2">
    <source>
        <dbReference type="EMBL" id="KAF2220182.1"/>
    </source>
</evidence>
<evidence type="ECO:0000313" key="3">
    <source>
        <dbReference type="Proteomes" id="UP000799538"/>
    </source>
</evidence>
<feature type="region of interest" description="Disordered" evidence="1">
    <location>
        <begin position="94"/>
        <end position="123"/>
    </location>
</feature>
<name>A0A6A6G380_9PEZI</name>
<dbReference type="Proteomes" id="UP000799538">
    <property type="component" value="Unassembled WGS sequence"/>
</dbReference>
<reference evidence="3" key="1">
    <citation type="journal article" date="2020" name="Stud. Mycol.">
        <title>101 Dothideomycetes genomes: A test case for predicting lifestyles and emergence of pathogens.</title>
        <authorList>
            <person name="Haridas S."/>
            <person name="Albert R."/>
            <person name="Binder M."/>
            <person name="Bloem J."/>
            <person name="LaButti K."/>
            <person name="Salamov A."/>
            <person name="Andreopoulos B."/>
            <person name="Baker S."/>
            <person name="Barry K."/>
            <person name="Bills G."/>
            <person name="Bluhm B."/>
            <person name="Cannon C."/>
            <person name="Castanera R."/>
            <person name="Culley D."/>
            <person name="Daum C."/>
            <person name="Ezra D."/>
            <person name="Gonzalez J."/>
            <person name="Henrissat B."/>
            <person name="Kuo A."/>
            <person name="Liang C."/>
            <person name="Lipzen A."/>
            <person name="Lutzoni F."/>
            <person name="Magnuson J."/>
            <person name="Mondo S."/>
            <person name="Nolan M."/>
            <person name="Ohm R."/>
            <person name="Pangilinan J."/>
            <person name="Park H.-J."/>
            <person name="Ramirez L."/>
            <person name="Alfaro M."/>
            <person name="Sun H."/>
            <person name="Tritt A."/>
            <person name="Yoshinaga Y."/>
            <person name="Zwiers L.-H."/>
            <person name="Turgeon B."/>
            <person name="Goodwin S."/>
            <person name="Spatafora J."/>
            <person name="Crous P."/>
            <person name="Grigoriev I."/>
        </authorList>
    </citation>
    <scope>NUCLEOTIDE SEQUENCE [LARGE SCALE GENOMIC DNA]</scope>
    <source>
        <strain evidence="3">CECT 20119</strain>
    </source>
</reference>
<sequence>MPGQATMARCWARYTCSLQDKCDVGSNVPMLAPSSPEDRSPGVDCILCRSVLRMACLISARPVTRSFFRRVTYGHGFRLECYPFPEDPLWQAPSASERRVHRQKHPVQKGGGSERKRRHHQVDRKFGPRRGMQERISETRTPSTIQPRYNPSQGVKDSVVTGETSDGALLDTVVKIPPSRCVRTPQVQRLKLKGPETKIDVHLPVRSTGRFCWKPVDDWQGGLP</sequence>
<dbReference type="EMBL" id="ML992513">
    <property type="protein sequence ID" value="KAF2220182.1"/>
    <property type="molecule type" value="Genomic_DNA"/>
</dbReference>
<feature type="region of interest" description="Disordered" evidence="1">
    <location>
        <begin position="136"/>
        <end position="160"/>
    </location>
</feature>
<proteinExistence type="predicted"/>
<evidence type="ECO:0000256" key="1">
    <source>
        <dbReference type="SAM" id="MobiDB-lite"/>
    </source>
</evidence>
<organism evidence="2 3">
    <name type="scientific">Elsinoe ampelina</name>
    <dbReference type="NCBI Taxonomy" id="302913"/>
    <lineage>
        <taxon>Eukaryota</taxon>
        <taxon>Fungi</taxon>
        <taxon>Dikarya</taxon>
        <taxon>Ascomycota</taxon>
        <taxon>Pezizomycotina</taxon>
        <taxon>Dothideomycetes</taxon>
        <taxon>Dothideomycetidae</taxon>
        <taxon>Myriangiales</taxon>
        <taxon>Elsinoaceae</taxon>
        <taxon>Elsinoe</taxon>
    </lineage>
</organism>
<keyword evidence="3" id="KW-1185">Reference proteome</keyword>